<evidence type="ECO:0000313" key="7">
    <source>
        <dbReference type="Proteomes" id="UP000232323"/>
    </source>
</evidence>
<evidence type="ECO:0000313" key="6">
    <source>
        <dbReference type="EMBL" id="GAX79326.1"/>
    </source>
</evidence>
<dbReference type="InterPro" id="IPR013882">
    <property type="entry name" value="Ctp1_C"/>
</dbReference>
<comment type="caution">
    <text evidence="6">The sequence shown here is derived from an EMBL/GenBank/DDBJ whole genome shotgun (WGS) entry which is preliminary data.</text>
</comment>
<feature type="compositionally biased region" description="Basic and acidic residues" evidence="4">
    <location>
        <begin position="102"/>
        <end position="111"/>
    </location>
</feature>
<evidence type="ECO:0000256" key="3">
    <source>
        <dbReference type="ARBA" id="ARBA00023242"/>
    </source>
</evidence>
<accession>A0A250X8E2</accession>
<feature type="compositionally biased region" description="Pro residues" evidence="4">
    <location>
        <begin position="471"/>
        <end position="481"/>
    </location>
</feature>
<gene>
    <name evidence="6" type="ORF">CEUSTIGMA_g6767.t1</name>
</gene>
<sequence>MGSTEPPTLQTVFPVNDEYDFYYQDDQQQTITSNQDRFFDELGPEELRKRGAREDKPDSTRGGRLGDAGIPPCCPDGTRGGPLGDAGIPPCCPDGRQAGGLPEHRSSFLDKYDEDYPSTSSPSLLPSPPSPPPIPPTDLQLLPPTAVSFYSPNVISSTCSPQVESRRQSVVDLTQLSPDGFSGGTLRTSYRASEVYSLPLTAAAEAAGGISNDVRQHYNRSGTTTCFTAAHPALMDHMRVGTSVSGVVKQEGVSSAILGSNGLHQAEDACLLLKQHQEATEEAADNFVVAEAAIADLAERKKRRKREQQLGKILQPAMMPIQSSLCSAKLQAAGHTHQRITKPLQATCHNHRNGKLDKINDSSLIIPSDHCNAPATTLRTQLSNQELQLHTGAHCLVHNVDYDEEANDDKEQLRLNDMERHCSQLPPDAPHLTQLPPDAPAHLTQLQPGRAPHHNAAALLALPAAASTWDMPPPQPGPPPQDQLHQQPAHTCTASSLMPPQQPLQPPQPPQMKFKDVVRGQEAREALEGFDCQQCQQFYQAIRSWQQQEQQQLQGGGCPYPAAVPPPACGHLVSSGIMRKSVNSTTRATRALRHHRDQLPAAPAPAPTACGSKRGSSILLPLPQEEATHIRNAAAAAVDSSAAAAAAAHPVSLAVHASTPAGHDIIMQNASRHRYRFALPNTPPGFWDIGFMDSQDSRMGSSPAELPALFAAGQIRAAADNNNVQRQKVQNKVAVMPAGSLSHLAGSPFEQEAELAK</sequence>
<proteinExistence type="predicted"/>
<dbReference type="STRING" id="1157962.A0A250X8E2"/>
<feature type="domain" description="DNA endonuclease activator Ctp1 C-terminal" evidence="5">
    <location>
        <begin position="664"/>
        <end position="695"/>
    </location>
</feature>
<evidence type="ECO:0000256" key="1">
    <source>
        <dbReference type="ARBA" id="ARBA00004123"/>
    </source>
</evidence>
<dbReference type="AlphaFoldDB" id="A0A250X8E2"/>
<keyword evidence="3" id="KW-0539">Nucleus</keyword>
<feature type="region of interest" description="Disordered" evidence="4">
    <location>
        <begin position="594"/>
        <end position="614"/>
    </location>
</feature>
<name>A0A250X8E2_9CHLO</name>
<protein>
    <recommendedName>
        <fullName evidence="5">DNA endonuclease activator Ctp1 C-terminal domain-containing protein</fullName>
    </recommendedName>
</protein>
<dbReference type="Pfam" id="PF08573">
    <property type="entry name" value="SAE2"/>
    <property type="match status" value="2"/>
</dbReference>
<feature type="compositionally biased region" description="Pro residues" evidence="4">
    <location>
        <begin position="500"/>
        <end position="510"/>
    </location>
</feature>
<feature type="region of interest" description="Disordered" evidence="4">
    <location>
        <begin position="32"/>
        <end position="139"/>
    </location>
</feature>
<organism evidence="6 7">
    <name type="scientific">Chlamydomonas eustigma</name>
    <dbReference type="NCBI Taxonomy" id="1157962"/>
    <lineage>
        <taxon>Eukaryota</taxon>
        <taxon>Viridiplantae</taxon>
        <taxon>Chlorophyta</taxon>
        <taxon>core chlorophytes</taxon>
        <taxon>Chlorophyceae</taxon>
        <taxon>CS clade</taxon>
        <taxon>Chlamydomonadales</taxon>
        <taxon>Chlamydomonadaceae</taxon>
        <taxon>Chlamydomonas</taxon>
    </lineage>
</organism>
<dbReference type="EMBL" id="BEGY01000041">
    <property type="protein sequence ID" value="GAX79326.1"/>
    <property type="molecule type" value="Genomic_DNA"/>
</dbReference>
<keyword evidence="2" id="KW-0227">DNA damage</keyword>
<feature type="region of interest" description="Disordered" evidence="4">
    <location>
        <begin position="467"/>
        <end position="512"/>
    </location>
</feature>
<dbReference type="Proteomes" id="UP000232323">
    <property type="component" value="Unassembled WGS sequence"/>
</dbReference>
<dbReference type="GO" id="GO:0003684">
    <property type="term" value="F:damaged DNA binding"/>
    <property type="evidence" value="ECO:0007669"/>
    <property type="project" value="TreeGrafter"/>
</dbReference>
<feature type="domain" description="DNA endonuclease activator Ctp1 C-terminal" evidence="5">
    <location>
        <begin position="513"/>
        <end position="552"/>
    </location>
</feature>
<keyword evidence="7" id="KW-1185">Reference proteome</keyword>
<reference evidence="6 7" key="1">
    <citation type="submission" date="2017-08" db="EMBL/GenBank/DDBJ databases">
        <title>Acidophilic green algal genome provides insights into adaptation to an acidic environment.</title>
        <authorList>
            <person name="Hirooka S."/>
            <person name="Hirose Y."/>
            <person name="Kanesaki Y."/>
            <person name="Higuchi S."/>
            <person name="Fujiwara T."/>
            <person name="Onuma R."/>
            <person name="Era A."/>
            <person name="Ohbayashi R."/>
            <person name="Uzuka A."/>
            <person name="Nozaki H."/>
            <person name="Yoshikawa H."/>
            <person name="Miyagishima S.Y."/>
        </authorList>
    </citation>
    <scope>NUCLEOTIDE SEQUENCE [LARGE SCALE GENOMIC DNA]</scope>
    <source>
        <strain evidence="6 7">NIES-2499</strain>
    </source>
</reference>
<evidence type="ECO:0000259" key="5">
    <source>
        <dbReference type="Pfam" id="PF08573"/>
    </source>
</evidence>
<evidence type="ECO:0000256" key="4">
    <source>
        <dbReference type="SAM" id="MobiDB-lite"/>
    </source>
</evidence>
<dbReference type="PANTHER" id="PTHR15107">
    <property type="entry name" value="RETINOBLASTOMA BINDING PROTEIN 8"/>
    <property type="match status" value="1"/>
</dbReference>
<dbReference type="InterPro" id="IPR033316">
    <property type="entry name" value="RBBP8-like"/>
</dbReference>
<feature type="compositionally biased region" description="Basic and acidic residues" evidence="4">
    <location>
        <begin position="37"/>
        <end position="61"/>
    </location>
</feature>
<evidence type="ECO:0000256" key="2">
    <source>
        <dbReference type="ARBA" id="ARBA00022763"/>
    </source>
</evidence>
<feature type="compositionally biased region" description="Pro residues" evidence="4">
    <location>
        <begin position="125"/>
        <end position="136"/>
    </location>
</feature>
<dbReference type="OrthoDB" id="5801062at2759"/>
<comment type="subcellular location">
    <subcellularLocation>
        <location evidence="1">Nucleus</location>
    </subcellularLocation>
</comment>
<dbReference type="PANTHER" id="PTHR15107:SF0">
    <property type="entry name" value="DNA ENDONUCLEASE ACTIVATOR CTP1 C-TERMINAL DOMAIN-CONTAINING PROTEIN"/>
    <property type="match status" value="1"/>
</dbReference>
<dbReference type="GO" id="GO:0005634">
    <property type="term" value="C:nucleus"/>
    <property type="evidence" value="ECO:0007669"/>
    <property type="project" value="UniProtKB-SubCell"/>
</dbReference>
<dbReference type="GO" id="GO:0010792">
    <property type="term" value="P:DNA double-strand break processing involved in repair via single-strand annealing"/>
    <property type="evidence" value="ECO:0007669"/>
    <property type="project" value="TreeGrafter"/>
</dbReference>